<reference evidence="3 4" key="1">
    <citation type="journal article" date="2021" name="Sci. Rep.">
        <title>The genome of the diatom Chaetoceros tenuissimus carries an ancient integrated fragment of an extant virus.</title>
        <authorList>
            <person name="Hongo Y."/>
            <person name="Kimura K."/>
            <person name="Takaki Y."/>
            <person name="Yoshida Y."/>
            <person name="Baba S."/>
            <person name="Kobayashi G."/>
            <person name="Nagasaki K."/>
            <person name="Hano T."/>
            <person name="Tomaru Y."/>
        </authorList>
    </citation>
    <scope>NUCLEOTIDE SEQUENCE [LARGE SCALE GENOMIC DNA]</scope>
    <source>
        <strain evidence="3 4">NIES-3715</strain>
    </source>
</reference>
<evidence type="ECO:0000313" key="3">
    <source>
        <dbReference type="EMBL" id="GFH55322.1"/>
    </source>
</evidence>
<protein>
    <submittedName>
        <fullName evidence="3">Uncharacterized protein</fullName>
    </submittedName>
</protein>
<sequence>MKNQIVTLSAAALLSFLSLVSAEPLTKEQMEEIFVQYDVPDDDAPDCQPELIDKEICPQGDEKLPCGPIEGIENHCKALLGDDVVKKYDGVEVDQGKNAFAGCVKYVGFHVFDLDHMACCDSDFCEDWIGEQFEKMAEFEGGEGENYYDDDDDDDYYDEDEHPHPEF</sequence>
<evidence type="ECO:0000256" key="1">
    <source>
        <dbReference type="SAM" id="MobiDB-lite"/>
    </source>
</evidence>
<keyword evidence="4" id="KW-1185">Reference proteome</keyword>
<feature type="region of interest" description="Disordered" evidence="1">
    <location>
        <begin position="140"/>
        <end position="167"/>
    </location>
</feature>
<keyword evidence="2" id="KW-0732">Signal</keyword>
<accession>A0AAD3H988</accession>
<feature type="signal peptide" evidence="2">
    <location>
        <begin position="1"/>
        <end position="22"/>
    </location>
</feature>
<organism evidence="3 4">
    <name type="scientific">Chaetoceros tenuissimus</name>
    <dbReference type="NCBI Taxonomy" id="426638"/>
    <lineage>
        <taxon>Eukaryota</taxon>
        <taxon>Sar</taxon>
        <taxon>Stramenopiles</taxon>
        <taxon>Ochrophyta</taxon>
        <taxon>Bacillariophyta</taxon>
        <taxon>Coscinodiscophyceae</taxon>
        <taxon>Chaetocerotophycidae</taxon>
        <taxon>Chaetocerotales</taxon>
        <taxon>Chaetocerotaceae</taxon>
        <taxon>Chaetoceros</taxon>
    </lineage>
</organism>
<dbReference type="Proteomes" id="UP001054902">
    <property type="component" value="Unassembled WGS sequence"/>
</dbReference>
<gene>
    <name evidence="3" type="ORF">CTEN210_11798</name>
</gene>
<dbReference type="AlphaFoldDB" id="A0AAD3H988"/>
<comment type="caution">
    <text evidence="3">The sequence shown here is derived from an EMBL/GenBank/DDBJ whole genome shotgun (WGS) entry which is preliminary data.</text>
</comment>
<feature type="compositionally biased region" description="Acidic residues" evidence="1">
    <location>
        <begin position="140"/>
        <end position="160"/>
    </location>
</feature>
<feature type="chain" id="PRO_5042275910" evidence="2">
    <location>
        <begin position="23"/>
        <end position="167"/>
    </location>
</feature>
<evidence type="ECO:0000313" key="4">
    <source>
        <dbReference type="Proteomes" id="UP001054902"/>
    </source>
</evidence>
<name>A0AAD3H988_9STRA</name>
<proteinExistence type="predicted"/>
<dbReference type="EMBL" id="BLLK01000047">
    <property type="protein sequence ID" value="GFH55322.1"/>
    <property type="molecule type" value="Genomic_DNA"/>
</dbReference>
<evidence type="ECO:0000256" key="2">
    <source>
        <dbReference type="SAM" id="SignalP"/>
    </source>
</evidence>